<name>A0ABT2J551_9PSEU</name>
<sequence>MYHHAPPAPPSTRMLTTTKWITVVVSVLLTAVATLRVVQMHDNVKLLERYDGVASRASGDGKGLKGGAEAIAYNETLIIVMYVTVAAIALLGVCALLTATGRQWPRVLCVLLMLGPMGVVVHGALEGGSNTMWGLVFLVPFLALMVLWCLPGVSRGLAVKRAARARPMPPPAAWQPRHPW</sequence>
<dbReference type="RefSeq" id="WP_260190063.1">
    <property type="nucleotide sequence ID" value="NZ_JAFFZE010000006.1"/>
</dbReference>
<feature type="transmembrane region" description="Helical" evidence="1">
    <location>
        <begin position="20"/>
        <end position="38"/>
    </location>
</feature>
<feature type="transmembrane region" description="Helical" evidence="1">
    <location>
        <begin position="131"/>
        <end position="150"/>
    </location>
</feature>
<dbReference type="Proteomes" id="UP001156441">
    <property type="component" value="Unassembled WGS sequence"/>
</dbReference>
<protein>
    <submittedName>
        <fullName evidence="2">Uncharacterized protein</fullName>
    </submittedName>
</protein>
<evidence type="ECO:0000313" key="3">
    <source>
        <dbReference type="Proteomes" id="UP001156441"/>
    </source>
</evidence>
<organism evidence="2 3">
    <name type="scientific">Actinophytocola gossypii</name>
    <dbReference type="NCBI Taxonomy" id="2812003"/>
    <lineage>
        <taxon>Bacteria</taxon>
        <taxon>Bacillati</taxon>
        <taxon>Actinomycetota</taxon>
        <taxon>Actinomycetes</taxon>
        <taxon>Pseudonocardiales</taxon>
        <taxon>Pseudonocardiaceae</taxon>
    </lineage>
</organism>
<comment type="caution">
    <text evidence="2">The sequence shown here is derived from an EMBL/GenBank/DDBJ whole genome shotgun (WGS) entry which is preliminary data.</text>
</comment>
<keyword evidence="1" id="KW-0472">Membrane</keyword>
<keyword evidence="1" id="KW-1133">Transmembrane helix</keyword>
<reference evidence="2 3" key="1">
    <citation type="submission" date="2021-02" db="EMBL/GenBank/DDBJ databases">
        <title>Actinophytocola xerophila sp. nov., isolated from soil of cotton cropping field.</title>
        <authorList>
            <person name="Huang R."/>
            <person name="Chen X."/>
            <person name="Ge X."/>
            <person name="Liu W."/>
        </authorList>
    </citation>
    <scope>NUCLEOTIDE SEQUENCE [LARGE SCALE GENOMIC DNA]</scope>
    <source>
        <strain evidence="2 3">S1-96</strain>
    </source>
</reference>
<evidence type="ECO:0000256" key="1">
    <source>
        <dbReference type="SAM" id="Phobius"/>
    </source>
</evidence>
<keyword evidence="1" id="KW-0812">Transmembrane</keyword>
<gene>
    <name evidence="2" type="ORF">JT362_06260</name>
</gene>
<proteinExistence type="predicted"/>
<keyword evidence="3" id="KW-1185">Reference proteome</keyword>
<feature type="transmembrane region" description="Helical" evidence="1">
    <location>
        <begin position="107"/>
        <end position="125"/>
    </location>
</feature>
<evidence type="ECO:0000313" key="2">
    <source>
        <dbReference type="EMBL" id="MCT2582724.1"/>
    </source>
</evidence>
<dbReference type="EMBL" id="JAFFZE010000006">
    <property type="protein sequence ID" value="MCT2582724.1"/>
    <property type="molecule type" value="Genomic_DNA"/>
</dbReference>
<feature type="transmembrane region" description="Helical" evidence="1">
    <location>
        <begin position="77"/>
        <end position="100"/>
    </location>
</feature>
<accession>A0ABT2J551</accession>